<accession>A0A2H9TCN0</accession>
<dbReference type="AlphaFoldDB" id="A0A2H9TCN0"/>
<comment type="caution">
    <text evidence="1">The sequence shown here is derived from an EMBL/GenBank/DDBJ whole genome shotgun (WGS) entry which is preliminary data.</text>
</comment>
<reference evidence="1" key="1">
    <citation type="journal article" date="2017" name="Appl. Environ. Microbiol.">
        <title>Molecular characterization of an Endozoicomonas-like organism causing infection in king scallop Pecten maximus L.</title>
        <authorList>
            <person name="Cano I."/>
            <person name="van Aerle R."/>
            <person name="Ross S."/>
            <person name="Verner-Jeffreys D.W."/>
            <person name="Paley R.K."/>
            <person name="Rimmer G."/>
            <person name="Ryder D."/>
            <person name="Hooper P."/>
            <person name="Stone D."/>
            <person name="Feist S.W."/>
        </authorList>
    </citation>
    <scope>NUCLEOTIDE SEQUENCE</scope>
</reference>
<evidence type="ECO:0000313" key="1">
    <source>
        <dbReference type="EMBL" id="PJE81001.1"/>
    </source>
</evidence>
<evidence type="ECO:0008006" key="2">
    <source>
        <dbReference type="Google" id="ProtNLM"/>
    </source>
</evidence>
<sequence length="273" mass="32974">MKNDKSLEQTVRHVHWLLHSPDFMQFPRRYNLTRAEQARFVKPIDHLLQRNPKKLHLPCVFEKMRLGSYFEQLLLWVFNHHPDYRMVASNQSIMSGERTIGECDYILENRRRQQIEHWEVTVKFYLANRLPDGSWEFVSAYNNRTLTKKRNHMLNHQLPLLDSPEGKWYQKEHRLKVDRCVAFTRGRLFYPFGKKRFNDRQLSSGHLMGQWYRLSQLPPRRWKHISGVQSFVPGKDLPDFQQSRIRKPVKLYDPSKREFAFVVPDNWRKKGKS</sequence>
<gene>
    <name evidence="1" type="ORF">CI610_00058</name>
</gene>
<dbReference type="EMBL" id="NSIT01000001">
    <property type="protein sequence ID" value="PJE81001.1"/>
    <property type="molecule type" value="Genomic_DNA"/>
</dbReference>
<name>A0A2H9TCN0_9ZZZZ</name>
<dbReference type="InterPro" id="IPR015003">
    <property type="entry name" value="DUF1853"/>
</dbReference>
<organism evidence="1">
    <name type="scientific">invertebrate metagenome</name>
    <dbReference type="NCBI Taxonomy" id="1711999"/>
    <lineage>
        <taxon>unclassified sequences</taxon>
        <taxon>metagenomes</taxon>
        <taxon>organismal metagenomes</taxon>
    </lineage>
</organism>
<protein>
    <recommendedName>
        <fullName evidence="2">DUF1853 family protein</fullName>
    </recommendedName>
</protein>
<proteinExistence type="predicted"/>
<dbReference type="Pfam" id="PF08907">
    <property type="entry name" value="DUF1853"/>
    <property type="match status" value="1"/>
</dbReference>